<comment type="caution">
    <text evidence="2">The sequence shown here is derived from an EMBL/GenBank/DDBJ whole genome shotgun (WGS) entry which is preliminary data.</text>
</comment>
<proteinExistence type="predicted"/>
<keyword evidence="1" id="KW-0175">Coiled coil</keyword>
<dbReference type="RefSeq" id="WP_379953608.1">
    <property type="nucleotide sequence ID" value="NZ_JAUYVI010000001.1"/>
</dbReference>
<accession>A0ABU0YEU7</accession>
<evidence type="ECO:0000313" key="3">
    <source>
        <dbReference type="Proteomes" id="UP001230156"/>
    </source>
</evidence>
<name>A0ABU0YEU7_9PROT</name>
<gene>
    <name evidence="2" type="ORF">Q8A70_01075</name>
</gene>
<sequence length="106" mass="11742">MTPEFWIQLATLLLGGAGALAAVYGVLNNRIAGSAAKLHERIDRAEAADAEIRRDYVRRDDLREDIHRLERSQENMTAKVDQMINNLVPVLARLAEAAINMSGNKS</sequence>
<dbReference type="EMBL" id="JAUYVI010000001">
    <property type="protein sequence ID" value="MDQ7246231.1"/>
    <property type="molecule type" value="Genomic_DNA"/>
</dbReference>
<evidence type="ECO:0008006" key="4">
    <source>
        <dbReference type="Google" id="ProtNLM"/>
    </source>
</evidence>
<keyword evidence="3" id="KW-1185">Reference proteome</keyword>
<reference evidence="3" key="1">
    <citation type="submission" date="2023-08" db="EMBL/GenBank/DDBJ databases">
        <title>Rhodospirillaceae gen. nov., a novel taxon isolated from the Yangtze River Yuezi River estuary sludge.</title>
        <authorList>
            <person name="Ruan L."/>
        </authorList>
    </citation>
    <scope>NUCLEOTIDE SEQUENCE [LARGE SCALE GENOMIC DNA]</scope>
    <source>
        <strain evidence="3">R-7</strain>
    </source>
</reference>
<dbReference type="Proteomes" id="UP001230156">
    <property type="component" value="Unassembled WGS sequence"/>
</dbReference>
<feature type="coiled-coil region" evidence="1">
    <location>
        <begin position="59"/>
        <end position="86"/>
    </location>
</feature>
<evidence type="ECO:0000313" key="2">
    <source>
        <dbReference type="EMBL" id="MDQ7246231.1"/>
    </source>
</evidence>
<protein>
    <recommendedName>
        <fullName evidence="4">DUF2730 family protein</fullName>
    </recommendedName>
</protein>
<organism evidence="2 3">
    <name type="scientific">Dongia sedimenti</name>
    <dbReference type="NCBI Taxonomy" id="3064282"/>
    <lineage>
        <taxon>Bacteria</taxon>
        <taxon>Pseudomonadati</taxon>
        <taxon>Pseudomonadota</taxon>
        <taxon>Alphaproteobacteria</taxon>
        <taxon>Rhodospirillales</taxon>
        <taxon>Dongiaceae</taxon>
        <taxon>Dongia</taxon>
    </lineage>
</organism>
<evidence type="ECO:0000256" key="1">
    <source>
        <dbReference type="SAM" id="Coils"/>
    </source>
</evidence>